<dbReference type="Pfam" id="PF01075">
    <property type="entry name" value="Glyco_transf_9"/>
    <property type="match status" value="1"/>
</dbReference>
<dbReference type="AlphaFoldDB" id="A0A936K4X2"/>
<evidence type="ECO:0000313" key="3">
    <source>
        <dbReference type="EMBL" id="MBK8571593.1"/>
    </source>
</evidence>
<evidence type="ECO:0000256" key="2">
    <source>
        <dbReference type="ARBA" id="ARBA00022679"/>
    </source>
</evidence>
<organism evidence="3 4">
    <name type="scientific">Candidatus Geothrix odensensis</name>
    <dbReference type="NCBI Taxonomy" id="2954440"/>
    <lineage>
        <taxon>Bacteria</taxon>
        <taxon>Pseudomonadati</taxon>
        <taxon>Acidobacteriota</taxon>
        <taxon>Holophagae</taxon>
        <taxon>Holophagales</taxon>
        <taxon>Holophagaceae</taxon>
        <taxon>Geothrix</taxon>
    </lineage>
</organism>
<keyword evidence="1" id="KW-0328">Glycosyltransferase</keyword>
<dbReference type="CDD" id="cd03789">
    <property type="entry name" value="GT9_LPS_heptosyltransferase"/>
    <property type="match status" value="1"/>
</dbReference>
<dbReference type="GO" id="GO:0009244">
    <property type="term" value="P:lipopolysaccharide core region biosynthetic process"/>
    <property type="evidence" value="ECO:0007669"/>
    <property type="project" value="TreeGrafter"/>
</dbReference>
<comment type="caution">
    <text evidence="3">The sequence shown here is derived from an EMBL/GenBank/DDBJ whole genome shotgun (WGS) entry which is preliminary data.</text>
</comment>
<evidence type="ECO:0000313" key="4">
    <source>
        <dbReference type="Proteomes" id="UP000709959"/>
    </source>
</evidence>
<accession>A0A936K4X2</accession>
<sequence>MKPGHERLRELLPAFEQPEVWIRFPRQLGDVIFSIPFFFALQRSWNAVAEAQGKKIRWVAVGHAIGAAIFSEAHPDFIAESVIEAGRDQKPDPWALVRRWRTRPPVAFVNLSQSARLAFAAWLARVPIRAGDTDNHLGFLYHHTFTYRDLPIHIVRRYEPLLAQLTGSSRLEWTPMRPAQFGGQGGFELLRQAGWKGGPFVTLSFGTRGYNKRWFPEIEQWSGFARLAQEAGLEVVWLGGPDEVELGGQLAAQVPGSLNLTGRTSIPQACAIQSEAWGNVAVDTGLAHTAAGTGRPTLTVNGASPEELINPLGPFALSVRGPCIDAGESRPTDLKVELDSTAFRVSPLRAWNLLQGLVAEHDGGRKLPAELPEALRERA</sequence>
<gene>
    <name evidence="3" type="ORF">IPN91_02905</name>
</gene>
<dbReference type="SUPFAM" id="SSF53756">
    <property type="entry name" value="UDP-Glycosyltransferase/glycogen phosphorylase"/>
    <property type="match status" value="1"/>
</dbReference>
<dbReference type="EMBL" id="JADKCH010000001">
    <property type="protein sequence ID" value="MBK8571593.1"/>
    <property type="molecule type" value="Genomic_DNA"/>
</dbReference>
<dbReference type="InterPro" id="IPR002201">
    <property type="entry name" value="Glyco_trans_9"/>
</dbReference>
<dbReference type="Proteomes" id="UP000709959">
    <property type="component" value="Unassembled WGS sequence"/>
</dbReference>
<dbReference type="GO" id="GO:0005829">
    <property type="term" value="C:cytosol"/>
    <property type="evidence" value="ECO:0007669"/>
    <property type="project" value="TreeGrafter"/>
</dbReference>
<reference evidence="3 4" key="1">
    <citation type="submission" date="2020-10" db="EMBL/GenBank/DDBJ databases">
        <title>Connecting structure to function with the recovery of over 1000 high-quality activated sludge metagenome-assembled genomes encoding full-length rRNA genes using long-read sequencing.</title>
        <authorList>
            <person name="Singleton C.M."/>
            <person name="Petriglieri F."/>
            <person name="Kristensen J.M."/>
            <person name="Kirkegaard R.H."/>
            <person name="Michaelsen T.Y."/>
            <person name="Andersen M.H."/>
            <person name="Karst S.M."/>
            <person name="Dueholm M.S."/>
            <person name="Nielsen P.H."/>
            <person name="Albertsen M."/>
        </authorList>
    </citation>
    <scope>NUCLEOTIDE SEQUENCE [LARGE SCALE GENOMIC DNA]</scope>
    <source>
        <strain evidence="3">OdNE_18-Q3-R46-58_MAXAC.008</strain>
    </source>
</reference>
<keyword evidence="2" id="KW-0808">Transferase</keyword>
<dbReference type="InterPro" id="IPR051199">
    <property type="entry name" value="LPS_LOS_Heptosyltrfase"/>
</dbReference>
<name>A0A936K4X2_9BACT</name>
<evidence type="ECO:0000256" key="1">
    <source>
        <dbReference type="ARBA" id="ARBA00022676"/>
    </source>
</evidence>
<dbReference type="Gene3D" id="3.40.50.2000">
    <property type="entry name" value="Glycogen Phosphorylase B"/>
    <property type="match status" value="2"/>
</dbReference>
<dbReference type="GO" id="GO:0008713">
    <property type="term" value="F:ADP-heptose-lipopolysaccharide heptosyltransferase activity"/>
    <property type="evidence" value="ECO:0007669"/>
    <property type="project" value="TreeGrafter"/>
</dbReference>
<protein>
    <submittedName>
        <fullName evidence="3">Glycosyltransferase family 9 protein</fullName>
    </submittedName>
</protein>
<dbReference type="PANTHER" id="PTHR30160">
    <property type="entry name" value="TETRAACYLDISACCHARIDE 4'-KINASE-RELATED"/>
    <property type="match status" value="1"/>
</dbReference>
<proteinExistence type="predicted"/>